<comment type="caution">
    <text evidence="2">The sequence shown here is derived from an EMBL/GenBank/DDBJ whole genome shotgun (WGS) entry which is preliminary data.</text>
</comment>
<name>A0ABT3HKZ7_9FLAO</name>
<reference evidence="2" key="1">
    <citation type="submission" date="2022-10" db="EMBL/GenBank/DDBJ databases">
        <title>Chryseobacterium babae sp. nov. isolated from the gut of the beetle Oryctes rhinoceros, and Chryseobacterium kimseyorum sp. nov., isolated from a stick insect rearing cage.</title>
        <authorList>
            <person name="Shelomi M."/>
            <person name="Han C.-J."/>
            <person name="Chen W.-M."/>
            <person name="Chen H.-K."/>
            <person name="Liaw S.-J."/>
            <person name="Muhle E."/>
            <person name="Clermont D."/>
        </authorList>
    </citation>
    <scope>NUCLEOTIDE SEQUENCE</scope>
    <source>
        <strain evidence="2">WLa1L2M3</strain>
    </source>
</reference>
<protein>
    <submittedName>
        <fullName evidence="2">DUF5689 domain-containing protein</fullName>
    </submittedName>
</protein>
<accession>A0ABT3HKZ7</accession>
<dbReference type="EMBL" id="JAPDHV010000002">
    <property type="protein sequence ID" value="MCW3160456.1"/>
    <property type="molecule type" value="Genomic_DNA"/>
</dbReference>
<dbReference type="InterPro" id="IPR043744">
    <property type="entry name" value="DUF5689"/>
</dbReference>
<evidence type="ECO:0000313" key="2">
    <source>
        <dbReference type="EMBL" id="MCW3160456.1"/>
    </source>
</evidence>
<dbReference type="Gene3D" id="2.60.120.200">
    <property type="match status" value="1"/>
</dbReference>
<sequence>MKKYNSIFTYILVIITSLFITGCVHDDKYDEPGLENYQCRTEDYYTKAENNFVKWTIAQLKLKPQGTAFTDNAYIEGYVSSTDETGNIYKTIYIQDAPENPTQGLTVSVDAVSTYTKYPQGSKIYIELKDLSLSTYGGVVQLGMKTDAGTRIPEKEVSKHLFRDCSPEKAKIVPKVMTSAQMVSANDQYIGCLIQINDAEFDVKTLCMNYAPNGLTVDRQIRDASTNTARVVRNSGYASFANQILPAGNGKFVGIYSKYNSTYQMYINKVTDLEMNKFPRLDGLTSNPCDFNNTGLTAKTIAEVKQLYTSGNWNQITGDYYVKGQIVANDETGNLYKYVYIEDATGGIRVNINKTNLYQDNRFRLGKDIYIKLKDLYVSKVSGEIQLGTTYISGGNTLFGGVEEADVYKRFFDSNQPSRAVVPTVKTISQLTTDDVGRWIKIKDLQFTESSLYQPYAPGATTNRTLEDCSGNKIILRTSNFATFSAVEVDRGKGDVNAVLTYFNGVYQLWITKALDANLENPRCDGSVLPPLTTIFSDDFSSGLTKWTAVSVVGAQVWGTSNQGNGSNYYAVMNGNSGGNKDNEDWLISNEISLVGKTKAIVSFTSDVSYAGNPLQVLITDNYTGTPGTTTWTQLPANLDTNTSGFGDWAHSGNIDLAAFLGKNVRIAFKYTSTTSASSTWEIDDFKVKGQ</sequence>
<feature type="domain" description="DUF5689" evidence="1">
    <location>
        <begin position="56"/>
        <end position="272"/>
    </location>
</feature>
<dbReference type="PROSITE" id="PS51257">
    <property type="entry name" value="PROKAR_LIPOPROTEIN"/>
    <property type="match status" value="1"/>
</dbReference>
<dbReference type="NCBIfam" id="NF038128">
    <property type="entry name" value="choice_anch_J"/>
    <property type="match status" value="1"/>
</dbReference>
<feature type="domain" description="DUF5689" evidence="1">
    <location>
        <begin position="298"/>
        <end position="515"/>
    </location>
</feature>
<evidence type="ECO:0000313" key="3">
    <source>
        <dbReference type="Proteomes" id="UP001163719"/>
    </source>
</evidence>
<dbReference type="Pfam" id="PF18942">
    <property type="entry name" value="DUF5689"/>
    <property type="match status" value="2"/>
</dbReference>
<organism evidence="2 3">
    <name type="scientific">Chryseobacterium oryctis</name>
    <dbReference type="NCBI Taxonomy" id="2952618"/>
    <lineage>
        <taxon>Bacteria</taxon>
        <taxon>Pseudomonadati</taxon>
        <taxon>Bacteroidota</taxon>
        <taxon>Flavobacteriia</taxon>
        <taxon>Flavobacteriales</taxon>
        <taxon>Weeksellaceae</taxon>
        <taxon>Chryseobacterium group</taxon>
        <taxon>Chryseobacterium</taxon>
    </lineage>
</organism>
<dbReference type="Proteomes" id="UP001163719">
    <property type="component" value="Unassembled WGS sequence"/>
</dbReference>
<proteinExistence type="predicted"/>
<evidence type="ECO:0000259" key="1">
    <source>
        <dbReference type="Pfam" id="PF18942"/>
    </source>
</evidence>
<dbReference type="RefSeq" id="WP_264742414.1">
    <property type="nucleotide sequence ID" value="NZ_JAPDHV010000002.1"/>
</dbReference>
<keyword evidence="3" id="KW-1185">Reference proteome</keyword>
<gene>
    <name evidence="2" type="ORF">OH806_04160</name>
</gene>